<feature type="transmembrane region" description="Helical" evidence="1">
    <location>
        <begin position="295"/>
        <end position="314"/>
    </location>
</feature>
<dbReference type="AlphaFoldDB" id="A0A211ZP64"/>
<comment type="caution">
    <text evidence="3">The sequence shown here is derived from an EMBL/GenBank/DDBJ whole genome shotgun (WGS) entry which is preliminary data.</text>
</comment>
<evidence type="ECO:0000259" key="2">
    <source>
        <dbReference type="Pfam" id="PF01757"/>
    </source>
</evidence>
<name>A0A211ZP64_9PROT</name>
<proteinExistence type="predicted"/>
<keyword evidence="1" id="KW-1133">Transmembrane helix</keyword>
<reference evidence="4" key="1">
    <citation type="submission" date="2017-05" db="EMBL/GenBank/DDBJ databases">
        <authorList>
            <person name="Macchi M."/>
            <person name="Festa S."/>
            <person name="Coppotelli B.M."/>
            <person name="Morelli I.S."/>
        </authorList>
    </citation>
    <scope>NUCLEOTIDE SEQUENCE [LARGE SCALE GENOMIC DNA]</scope>
    <source>
        <strain evidence="4">I</strain>
    </source>
</reference>
<sequence length="383" mass="42495">MEGRLRTLQQSMESRRNNFHLCRMIGALFIIFAHSIEISGMEPYYHQHDPDFVSALVLMGKNALRLFFTFSGIMVAMSLDKRASLCAYAAARVSRIVPPLLLFSAVMVFLIGPLMTSLPVGDYFSRLDTWLYLPKASSGLFVPDLPGMFETVPWAKAVNPSLWTLVYEIICYLVLVLLSVAGWLSPRRLPLTLTVIAILYLGITFGTRLRLVVPVDAMVGFGISFTIGVAIYHYRRWIPLSLWLVALFAGLTLLARGTPWAELPSILTCITAALWLALVPKGWILGYGRVGELSYATYIWHWPIGQILVSLWPGLLWPQLFPLMVLATLPVAFLSWTLVELPALRRVSSTAAVLRWTAKALRLPVPLRTSPPAAMAASPGGAP</sequence>
<feature type="transmembrane region" description="Helical" evidence="1">
    <location>
        <begin position="263"/>
        <end position="283"/>
    </location>
</feature>
<accession>A0A211ZP64</accession>
<dbReference type="InterPro" id="IPR002656">
    <property type="entry name" value="Acyl_transf_3_dom"/>
</dbReference>
<feature type="transmembrane region" description="Helical" evidence="1">
    <location>
        <begin position="191"/>
        <end position="211"/>
    </location>
</feature>
<feature type="transmembrane region" description="Helical" evidence="1">
    <location>
        <begin position="52"/>
        <end position="79"/>
    </location>
</feature>
<keyword evidence="4" id="KW-1185">Reference proteome</keyword>
<dbReference type="EMBL" id="NHON01000017">
    <property type="protein sequence ID" value="OWJ66976.1"/>
    <property type="molecule type" value="Genomic_DNA"/>
</dbReference>
<dbReference type="GO" id="GO:0016747">
    <property type="term" value="F:acyltransferase activity, transferring groups other than amino-acyl groups"/>
    <property type="evidence" value="ECO:0007669"/>
    <property type="project" value="InterPro"/>
</dbReference>
<evidence type="ECO:0000256" key="1">
    <source>
        <dbReference type="SAM" id="Phobius"/>
    </source>
</evidence>
<evidence type="ECO:0000313" key="3">
    <source>
        <dbReference type="EMBL" id="OWJ66976.1"/>
    </source>
</evidence>
<gene>
    <name evidence="3" type="ORF">BWR60_11905</name>
</gene>
<dbReference type="OrthoDB" id="9767863at2"/>
<feature type="transmembrane region" description="Helical" evidence="1">
    <location>
        <begin position="100"/>
        <end position="120"/>
    </location>
</feature>
<evidence type="ECO:0000313" key="4">
    <source>
        <dbReference type="Proteomes" id="UP000196655"/>
    </source>
</evidence>
<dbReference type="InterPro" id="IPR050879">
    <property type="entry name" value="Acyltransferase_3"/>
</dbReference>
<feature type="transmembrane region" description="Helical" evidence="1">
    <location>
        <begin position="162"/>
        <end position="184"/>
    </location>
</feature>
<feature type="transmembrane region" description="Helical" evidence="1">
    <location>
        <begin position="241"/>
        <end position="257"/>
    </location>
</feature>
<feature type="transmembrane region" description="Helical" evidence="1">
    <location>
        <begin position="21"/>
        <end position="40"/>
    </location>
</feature>
<dbReference type="Proteomes" id="UP000196655">
    <property type="component" value="Unassembled WGS sequence"/>
</dbReference>
<dbReference type="Pfam" id="PF01757">
    <property type="entry name" value="Acyl_transf_3"/>
    <property type="match status" value="1"/>
</dbReference>
<feature type="transmembrane region" description="Helical" evidence="1">
    <location>
        <begin position="320"/>
        <end position="339"/>
    </location>
</feature>
<keyword evidence="1" id="KW-0812">Transmembrane</keyword>
<keyword evidence="1" id="KW-0472">Membrane</keyword>
<feature type="transmembrane region" description="Helical" evidence="1">
    <location>
        <begin position="217"/>
        <end position="234"/>
    </location>
</feature>
<dbReference type="STRING" id="1122125.GCA_000423185_00084"/>
<protein>
    <recommendedName>
        <fullName evidence="2">Acyltransferase 3 domain-containing protein</fullName>
    </recommendedName>
</protein>
<organism evidence="3 4">
    <name type="scientific">Inquilinus limosus</name>
    <dbReference type="NCBI Taxonomy" id="171674"/>
    <lineage>
        <taxon>Bacteria</taxon>
        <taxon>Pseudomonadati</taxon>
        <taxon>Pseudomonadota</taxon>
        <taxon>Alphaproteobacteria</taxon>
        <taxon>Rhodospirillales</taxon>
        <taxon>Rhodospirillaceae</taxon>
        <taxon>Inquilinus</taxon>
    </lineage>
</organism>
<feature type="domain" description="Acyltransferase 3" evidence="2">
    <location>
        <begin position="18"/>
        <end position="335"/>
    </location>
</feature>
<dbReference type="PANTHER" id="PTHR23028">
    <property type="entry name" value="ACETYLTRANSFERASE"/>
    <property type="match status" value="1"/>
</dbReference>